<feature type="region of interest" description="Disordered" evidence="1">
    <location>
        <begin position="71"/>
        <end position="98"/>
    </location>
</feature>
<sequence>MCIGGCVACFPCHNRPSQSHGTSTHDVTLSQAPIGQRSPIAAGQQKKWRRVETGERALDFFVLGSRRRGSTVRSQSLNLPKDLKKEENSSLGESATSG</sequence>
<gene>
    <name evidence="2" type="ORF">MHI_LOCUS955910</name>
</gene>
<feature type="compositionally biased region" description="Polar residues" evidence="1">
    <location>
        <begin position="15"/>
        <end position="33"/>
    </location>
</feature>
<protein>
    <submittedName>
        <fullName evidence="2">Uncharacterized protein</fullName>
    </submittedName>
</protein>
<keyword evidence="3" id="KW-1185">Reference proteome</keyword>
<dbReference type="Proteomes" id="UP000752696">
    <property type="component" value="Unassembled WGS sequence"/>
</dbReference>
<evidence type="ECO:0000256" key="1">
    <source>
        <dbReference type="SAM" id="MobiDB-lite"/>
    </source>
</evidence>
<accession>A0A6V7HIB6</accession>
<dbReference type="EMBL" id="CAJDYZ010012436">
    <property type="protein sequence ID" value="CAD1480660.1"/>
    <property type="molecule type" value="Genomic_DNA"/>
</dbReference>
<proteinExistence type="predicted"/>
<evidence type="ECO:0000313" key="2">
    <source>
        <dbReference type="EMBL" id="CAD1480660.1"/>
    </source>
</evidence>
<evidence type="ECO:0000313" key="3">
    <source>
        <dbReference type="Proteomes" id="UP000752696"/>
    </source>
</evidence>
<feature type="region of interest" description="Disordered" evidence="1">
    <location>
        <begin position="14"/>
        <end position="48"/>
    </location>
</feature>
<name>A0A6V7HIB6_9HYME</name>
<comment type="caution">
    <text evidence="2">The sequence shown here is derived from an EMBL/GenBank/DDBJ whole genome shotgun (WGS) entry which is preliminary data.</text>
</comment>
<organism evidence="2 3">
    <name type="scientific">Heterotrigona itama</name>
    <dbReference type="NCBI Taxonomy" id="395501"/>
    <lineage>
        <taxon>Eukaryota</taxon>
        <taxon>Metazoa</taxon>
        <taxon>Ecdysozoa</taxon>
        <taxon>Arthropoda</taxon>
        <taxon>Hexapoda</taxon>
        <taxon>Insecta</taxon>
        <taxon>Pterygota</taxon>
        <taxon>Neoptera</taxon>
        <taxon>Endopterygota</taxon>
        <taxon>Hymenoptera</taxon>
        <taxon>Apocrita</taxon>
        <taxon>Aculeata</taxon>
        <taxon>Apoidea</taxon>
        <taxon>Anthophila</taxon>
        <taxon>Apidae</taxon>
        <taxon>Heterotrigona</taxon>
    </lineage>
</organism>
<feature type="compositionally biased region" description="Polar residues" evidence="1">
    <location>
        <begin position="89"/>
        <end position="98"/>
    </location>
</feature>
<reference evidence="2" key="1">
    <citation type="submission" date="2020-07" db="EMBL/GenBank/DDBJ databases">
        <authorList>
            <person name="Nazaruddin N."/>
        </authorList>
    </citation>
    <scope>NUCLEOTIDE SEQUENCE</scope>
</reference>
<dbReference type="AlphaFoldDB" id="A0A6V7HIB6"/>